<evidence type="ECO:0000313" key="2">
    <source>
        <dbReference type="Proteomes" id="UP000009183"/>
    </source>
</evidence>
<sequence length="62" mass="7004">MILLFRPIMEADSKPSPCSQFRHLEPSSVFRSTFRVASSVSVFKVVITVFSSAFRAIITHPF</sequence>
<dbReference type="HOGENOM" id="CLU_2908681_0_0_1"/>
<gene>
    <name evidence="1" type="ordered locus">VIT_02s0012g00370</name>
</gene>
<name>F6HTD6_VITVI</name>
<dbReference type="InParanoid" id="F6HTD6"/>
<dbReference type="PaxDb" id="29760-VIT_02s0012g00370.t01"/>
<organism evidence="1 2">
    <name type="scientific">Vitis vinifera</name>
    <name type="common">Grape</name>
    <dbReference type="NCBI Taxonomy" id="29760"/>
    <lineage>
        <taxon>Eukaryota</taxon>
        <taxon>Viridiplantae</taxon>
        <taxon>Streptophyta</taxon>
        <taxon>Embryophyta</taxon>
        <taxon>Tracheophyta</taxon>
        <taxon>Spermatophyta</taxon>
        <taxon>Magnoliopsida</taxon>
        <taxon>eudicotyledons</taxon>
        <taxon>Gunneridae</taxon>
        <taxon>Pentapetalae</taxon>
        <taxon>rosids</taxon>
        <taxon>Vitales</taxon>
        <taxon>Vitaceae</taxon>
        <taxon>Viteae</taxon>
        <taxon>Vitis</taxon>
    </lineage>
</organism>
<proteinExistence type="predicted"/>
<protein>
    <submittedName>
        <fullName evidence="1">Uncharacterized protein</fullName>
    </submittedName>
</protein>
<dbReference type="EMBL" id="FN596247">
    <property type="protein sequence ID" value="CCB57946.1"/>
    <property type="molecule type" value="Genomic_DNA"/>
</dbReference>
<dbReference type="Proteomes" id="UP000009183">
    <property type="component" value="Chromosome 2"/>
</dbReference>
<evidence type="ECO:0000313" key="1">
    <source>
        <dbReference type="EMBL" id="CCB57946.1"/>
    </source>
</evidence>
<keyword evidence="2" id="KW-1185">Reference proteome</keyword>
<dbReference type="AlphaFoldDB" id="F6HTD6"/>
<reference evidence="2" key="1">
    <citation type="journal article" date="2007" name="Nature">
        <title>The grapevine genome sequence suggests ancestral hexaploidization in major angiosperm phyla.</title>
        <authorList>
            <consortium name="The French-Italian Public Consortium for Grapevine Genome Characterization."/>
            <person name="Jaillon O."/>
            <person name="Aury J.-M."/>
            <person name="Noel B."/>
            <person name="Policriti A."/>
            <person name="Clepet C."/>
            <person name="Casagrande A."/>
            <person name="Choisne N."/>
            <person name="Aubourg S."/>
            <person name="Vitulo N."/>
            <person name="Jubin C."/>
            <person name="Vezzi A."/>
            <person name="Legeai F."/>
            <person name="Hugueney P."/>
            <person name="Dasilva C."/>
            <person name="Horner D."/>
            <person name="Mica E."/>
            <person name="Jublot D."/>
            <person name="Poulain J."/>
            <person name="Bruyere C."/>
            <person name="Billault A."/>
            <person name="Segurens B."/>
            <person name="Gouyvenoux M."/>
            <person name="Ugarte E."/>
            <person name="Cattonaro F."/>
            <person name="Anthouard V."/>
            <person name="Vico V."/>
            <person name="Del Fabbro C."/>
            <person name="Alaux M."/>
            <person name="Di Gaspero G."/>
            <person name="Dumas V."/>
            <person name="Felice N."/>
            <person name="Paillard S."/>
            <person name="Juman I."/>
            <person name="Moroldo M."/>
            <person name="Scalabrin S."/>
            <person name="Canaguier A."/>
            <person name="Le Clainche I."/>
            <person name="Malacrida G."/>
            <person name="Durand E."/>
            <person name="Pesole G."/>
            <person name="Laucou V."/>
            <person name="Chatelet P."/>
            <person name="Merdinoglu D."/>
            <person name="Delledonne M."/>
            <person name="Pezzotti M."/>
            <person name="Lecharny A."/>
            <person name="Scarpelli C."/>
            <person name="Artiguenave F."/>
            <person name="Pe M.E."/>
            <person name="Valle G."/>
            <person name="Morgante M."/>
            <person name="Caboche M."/>
            <person name="Adam-Blondon A.-F."/>
            <person name="Weissenbach J."/>
            <person name="Quetier F."/>
            <person name="Wincker P."/>
        </authorList>
    </citation>
    <scope>NUCLEOTIDE SEQUENCE [LARGE SCALE GENOMIC DNA]</scope>
    <source>
        <strain evidence="2">cv. Pinot noir / PN40024</strain>
    </source>
</reference>
<accession>F6HTD6</accession>